<evidence type="ECO:0000256" key="6">
    <source>
        <dbReference type="ARBA" id="ARBA00023136"/>
    </source>
</evidence>
<evidence type="ECO:0000256" key="7">
    <source>
        <dbReference type="ARBA" id="ARBA00023180"/>
    </source>
</evidence>
<proteinExistence type="inferred from homology"/>
<name>A0A1B6IZN2_9HEMI</name>
<keyword evidence="5 8" id="KW-1133">Transmembrane helix</keyword>
<keyword evidence="4" id="KW-0732">Signal</keyword>
<feature type="domain" description="T-cell immunomodulatory protein TIP C2" evidence="9">
    <location>
        <begin position="513"/>
        <end position="606"/>
    </location>
</feature>
<dbReference type="InterPro" id="IPR028994">
    <property type="entry name" value="Integrin_alpha_N"/>
</dbReference>
<evidence type="ECO:0000256" key="1">
    <source>
        <dbReference type="ARBA" id="ARBA00004479"/>
    </source>
</evidence>
<evidence type="ECO:0000259" key="9">
    <source>
        <dbReference type="Pfam" id="PF23122"/>
    </source>
</evidence>
<dbReference type="EMBL" id="GECU01015396">
    <property type="protein sequence ID" value="JAS92310.1"/>
    <property type="molecule type" value="Transcribed_RNA"/>
</dbReference>
<evidence type="ECO:0000313" key="10">
    <source>
        <dbReference type="EMBL" id="JAS92310.1"/>
    </source>
</evidence>
<organism evidence="10">
    <name type="scientific">Homalodisca liturata</name>
    <dbReference type="NCBI Taxonomy" id="320908"/>
    <lineage>
        <taxon>Eukaryota</taxon>
        <taxon>Metazoa</taxon>
        <taxon>Ecdysozoa</taxon>
        <taxon>Arthropoda</taxon>
        <taxon>Hexapoda</taxon>
        <taxon>Insecta</taxon>
        <taxon>Pterygota</taxon>
        <taxon>Neoptera</taxon>
        <taxon>Paraneoptera</taxon>
        <taxon>Hemiptera</taxon>
        <taxon>Auchenorrhyncha</taxon>
        <taxon>Membracoidea</taxon>
        <taxon>Cicadellidae</taxon>
        <taxon>Cicadellinae</taxon>
        <taxon>Proconiini</taxon>
        <taxon>Homalodisca</taxon>
    </lineage>
</organism>
<dbReference type="Pfam" id="PF23122">
    <property type="entry name" value="C2_ITFG1"/>
    <property type="match status" value="1"/>
</dbReference>
<dbReference type="AlphaFoldDB" id="A0A1B6IZN2"/>
<dbReference type="GO" id="GO:0005886">
    <property type="term" value="C:plasma membrane"/>
    <property type="evidence" value="ECO:0007669"/>
    <property type="project" value="TreeGrafter"/>
</dbReference>
<evidence type="ECO:0000256" key="2">
    <source>
        <dbReference type="ARBA" id="ARBA00006496"/>
    </source>
</evidence>
<evidence type="ECO:0000256" key="4">
    <source>
        <dbReference type="ARBA" id="ARBA00022729"/>
    </source>
</evidence>
<keyword evidence="3 8" id="KW-0812">Transmembrane</keyword>
<accession>A0A1B6IZN2</accession>
<protein>
    <recommendedName>
        <fullName evidence="9">T-cell immunomodulatory protein TIP C2 domain-containing protein</fullName>
    </recommendedName>
</protein>
<dbReference type="PANTHER" id="PTHR13412">
    <property type="entry name" value="T-CELL IMMUNOMODULATORY PROTEIN HOMOLOG"/>
    <property type="match status" value="1"/>
</dbReference>
<feature type="transmembrane region" description="Helical" evidence="8">
    <location>
        <begin position="612"/>
        <end position="636"/>
    </location>
</feature>
<comment type="similarity">
    <text evidence="2">Belongs to the TIP family.</text>
</comment>
<evidence type="ECO:0000256" key="3">
    <source>
        <dbReference type="ARBA" id="ARBA00022692"/>
    </source>
</evidence>
<evidence type="ECO:0000256" key="8">
    <source>
        <dbReference type="SAM" id="Phobius"/>
    </source>
</evidence>
<dbReference type="SUPFAM" id="SSF69318">
    <property type="entry name" value="Integrin alpha N-terminal domain"/>
    <property type="match status" value="1"/>
</dbReference>
<evidence type="ECO:0000256" key="5">
    <source>
        <dbReference type="ARBA" id="ARBA00022989"/>
    </source>
</evidence>
<dbReference type="InterPro" id="IPR013517">
    <property type="entry name" value="FG-GAP"/>
</dbReference>
<dbReference type="PANTHER" id="PTHR13412:SF0">
    <property type="entry name" value="T-CELL IMMUNOMODULATORY PROTEIN"/>
    <property type="match status" value="1"/>
</dbReference>
<keyword evidence="7" id="KW-0325">Glycoprotein</keyword>
<keyword evidence="6 8" id="KW-0472">Membrane</keyword>
<dbReference type="InterPro" id="IPR057089">
    <property type="entry name" value="C2_TIP"/>
</dbReference>
<gene>
    <name evidence="10" type="ORF">g.34287</name>
</gene>
<reference evidence="10" key="1">
    <citation type="submission" date="2015-11" db="EMBL/GenBank/DDBJ databases">
        <title>De novo transcriptome assembly of four potential Pierce s Disease insect vectors from Arizona vineyards.</title>
        <authorList>
            <person name="Tassone E.E."/>
        </authorList>
    </citation>
    <scope>NUCLEOTIDE SEQUENCE</scope>
</reference>
<dbReference type="Pfam" id="PF13517">
    <property type="entry name" value="FG-GAP_3"/>
    <property type="match status" value="1"/>
</dbReference>
<dbReference type="InterPro" id="IPR024881">
    <property type="entry name" value="Tip"/>
</dbReference>
<sequence length="658" mass="74598">MFQDEIDEMLLTELQTYSLTHMANMPFSSASSGDNSFSFITEKGVDILQAGIGRTGLWWWLTCLLLVTSLGAVSADDATNQMFGGRTDGMPAAFGDFNSDELTDIFVIRNNARTLEILFGQDKEPSMVSSGIKCTFNKTTITSVVPGDFNGDALMDVLVTLFDPSQTEFNQVVILWGEMNKIVCSEEPLFRMRGQPLAIDYDKNMIIDLFGVDEHYNRSFWVFSQNKTMPKKFSMNNNDEEFKGSIRIPHSHAFLDLSGDDLADLYITTEESFEVWKGNEDISKGFKPWKIIPLPPGFSKNKQHVIGQTIFLDVEMEGKLDHLVPVCFDLSCKNSSILVYKYSNKTWHNLQVNFHEEGTANLWKFAYNSDTTNFNERYTETITLRAGDFNMDGYPDLLVTLVNDARGTEFKSFLLENVPCKTTCSEFSRTFEVRWNTLSPYNNNTVLGVFYDFLQDGVLDIIFVHNKPTYNVSAYRNTNNYDANFVKVMVVTGLTNTDHPLAVGPLTKSAGVYGTNLPGPKVFYVTTTQEGDPRSAVATQIPQSAHFTLNLPYTIFGLGRTPNFIDSLTVQVYGKYRQWTQLIPNSQMVVIPWPVDESNNWKVQLFVTPSKLIFQSVLALLATCVVIFFIIAALYWKERKEDHLEKLQEAHKFHFDAM</sequence>
<comment type="subcellular location">
    <subcellularLocation>
        <location evidence="1">Membrane</location>
        <topology evidence="1">Single-pass type I membrane protein</topology>
    </subcellularLocation>
</comment>